<dbReference type="Gene3D" id="3.90.1210.10">
    <property type="entry name" value="Antifreeze-like/N-acetylneuraminic acid synthase C-terminal domain"/>
    <property type="match status" value="1"/>
</dbReference>
<dbReference type="PANTHER" id="PTHR36307">
    <property type="entry name" value="FLAGELLA BASAL BODY P-RING FORMATION PROTEIN FLGA"/>
    <property type="match status" value="1"/>
</dbReference>
<dbReference type="EMBL" id="BATJ01000003">
    <property type="protein sequence ID" value="GAD66254.1"/>
    <property type="molecule type" value="Genomic_DNA"/>
</dbReference>
<dbReference type="PANTHER" id="PTHR36307:SF1">
    <property type="entry name" value="FLAGELLA BASAL BODY P-RING FORMATION PROTEIN FLGA"/>
    <property type="match status" value="1"/>
</dbReference>
<dbReference type="CDD" id="cd11614">
    <property type="entry name" value="SAF_CpaB_FlgA_like"/>
    <property type="match status" value="1"/>
</dbReference>
<dbReference type="InterPro" id="IPR039246">
    <property type="entry name" value="Flagellar_FlgA"/>
</dbReference>
<comment type="similarity">
    <text evidence="1">Belongs to the FlgA family.</text>
</comment>
<dbReference type="NCBIfam" id="TIGR03170">
    <property type="entry name" value="flgA_cterm"/>
    <property type="match status" value="1"/>
</dbReference>
<reference evidence="3 4" key="1">
    <citation type="submission" date="2013-09" db="EMBL/GenBank/DDBJ databases">
        <title>Whole genome shotgun sequence of Vibrio proteolyticus NBRC 13287.</title>
        <authorList>
            <person name="Isaki S."/>
            <person name="Hosoyama A."/>
            <person name="Numata M."/>
            <person name="Hashimoto M."/>
            <person name="Hosoyama Y."/>
            <person name="Tsuchikane K."/>
            <person name="Noguchi M."/>
            <person name="Hirakata S."/>
            <person name="Ichikawa N."/>
            <person name="Ohji S."/>
            <person name="Yamazoe A."/>
            <person name="Fujita N."/>
        </authorList>
    </citation>
    <scope>NUCLEOTIDE SEQUENCE [LARGE SCALE GENOMIC DNA]</scope>
    <source>
        <strain evidence="3 4">NBRC 13287</strain>
    </source>
</reference>
<dbReference type="Pfam" id="PF13144">
    <property type="entry name" value="ChapFlgA"/>
    <property type="match status" value="1"/>
</dbReference>
<gene>
    <name evidence="3" type="primary">flgA</name>
    <name evidence="3" type="ORF">VPR01S_03_01630</name>
</gene>
<dbReference type="eggNOG" id="COG1261">
    <property type="taxonomic scope" value="Bacteria"/>
</dbReference>
<proteinExistence type="inferred from homology"/>
<keyword evidence="3" id="KW-0969">Cilium</keyword>
<evidence type="ECO:0000256" key="1">
    <source>
        <dbReference type="RuleBase" id="RU362063"/>
    </source>
</evidence>
<comment type="function">
    <text evidence="1">Involved in the assembly process of the P-ring formation. It may associate with FlgF on the rod constituting a structure essential for the P-ring assembly or may act as a modulator protein for the P-ring assembly.</text>
</comment>
<dbReference type="GO" id="GO:0044780">
    <property type="term" value="P:bacterial-type flagellum assembly"/>
    <property type="evidence" value="ECO:0007669"/>
    <property type="project" value="InterPro"/>
</dbReference>
<keyword evidence="1" id="KW-0574">Periplasm</keyword>
<keyword evidence="3" id="KW-0282">Flagellum</keyword>
<dbReference type="STRING" id="1219065.VPR01S_03_01630"/>
<comment type="subcellular location">
    <subcellularLocation>
        <location evidence="1">Periplasm</location>
    </subcellularLocation>
</comment>
<dbReference type="GO" id="GO:0042597">
    <property type="term" value="C:periplasmic space"/>
    <property type="evidence" value="ECO:0007669"/>
    <property type="project" value="UniProtKB-SubCell"/>
</dbReference>
<comment type="caution">
    <text evidence="3">The sequence shown here is derived from an EMBL/GenBank/DDBJ whole genome shotgun (WGS) entry which is preliminary data.</text>
</comment>
<evidence type="ECO:0000313" key="4">
    <source>
        <dbReference type="Proteomes" id="UP000016570"/>
    </source>
</evidence>
<organism evidence="3 4">
    <name type="scientific">Vibrio proteolyticus NBRC 13287</name>
    <dbReference type="NCBI Taxonomy" id="1219065"/>
    <lineage>
        <taxon>Bacteria</taxon>
        <taxon>Pseudomonadati</taxon>
        <taxon>Pseudomonadota</taxon>
        <taxon>Gammaproteobacteria</taxon>
        <taxon>Vibrionales</taxon>
        <taxon>Vibrionaceae</taxon>
        <taxon>Vibrio</taxon>
    </lineage>
</organism>
<dbReference type="Gene3D" id="2.30.30.760">
    <property type="match status" value="1"/>
</dbReference>
<sequence length="216" mass="23774">MSEQSLREEVAHTYEQELAQYASINDWGPYQSDYKIWVPGSANHLPQCASELVISGRDHQSVPVGNLKRSVSCEDTDNNWRLNVTIKASLTLDVVVTETAIGRDQTVTAQSLKLEQRTLSRDDRFFTAIADATGLQTQRRIRSGQILNPRLLNAPPLVEKGNQVVIIATKDGFTASTRGVALEDGGKGEQIDVENSRSGKVVRAVVSGLNQVHTQF</sequence>
<dbReference type="InterPro" id="IPR017585">
    <property type="entry name" value="SAF_FlgA"/>
</dbReference>
<protein>
    <recommendedName>
        <fullName evidence="1">Flagella basal body P-ring formation protein FlgA</fullName>
    </recommendedName>
</protein>
<dbReference type="AlphaFoldDB" id="U3B8U1"/>
<feature type="domain" description="Flagella basal body P-ring formation protein FlgA SAF" evidence="2">
    <location>
        <begin position="93"/>
        <end position="212"/>
    </location>
</feature>
<dbReference type="Proteomes" id="UP000016570">
    <property type="component" value="Unassembled WGS sequence"/>
</dbReference>
<keyword evidence="4" id="KW-1185">Reference proteome</keyword>
<evidence type="ECO:0000259" key="2">
    <source>
        <dbReference type="Pfam" id="PF13144"/>
    </source>
</evidence>
<evidence type="ECO:0000313" key="3">
    <source>
        <dbReference type="EMBL" id="GAD66254.1"/>
    </source>
</evidence>
<keyword evidence="1" id="KW-1005">Bacterial flagellum biogenesis</keyword>
<keyword evidence="3" id="KW-0966">Cell projection</keyword>
<name>U3B8U1_VIBPR</name>
<accession>U3B8U1</accession>